<evidence type="ECO:0000256" key="7">
    <source>
        <dbReference type="SAM" id="Phobius"/>
    </source>
</evidence>
<gene>
    <name evidence="9" type="ORF">SacazDRAFT_00532</name>
</gene>
<feature type="transmembrane region" description="Helical" evidence="7">
    <location>
        <begin position="75"/>
        <end position="99"/>
    </location>
</feature>
<dbReference type="GO" id="GO:0005886">
    <property type="term" value="C:plasma membrane"/>
    <property type="evidence" value="ECO:0007669"/>
    <property type="project" value="UniProtKB-SubCell"/>
</dbReference>
<dbReference type="Pfam" id="PF02534">
    <property type="entry name" value="T4SS-DNA_transf"/>
    <property type="match status" value="1"/>
</dbReference>
<evidence type="ECO:0000256" key="4">
    <source>
        <dbReference type="ARBA" id="ARBA00022692"/>
    </source>
</evidence>
<accession>H8G9A5</accession>
<dbReference type="Pfam" id="PF12696">
    <property type="entry name" value="TraG-D_C"/>
    <property type="match status" value="1"/>
</dbReference>
<keyword evidence="4 7" id="KW-0812">Transmembrane</keyword>
<evidence type="ECO:0000256" key="6">
    <source>
        <dbReference type="ARBA" id="ARBA00023136"/>
    </source>
</evidence>
<comment type="similarity">
    <text evidence="2">Belongs to the VirD4/TraG family.</text>
</comment>
<keyword evidence="6 7" id="KW-0472">Membrane</keyword>
<dbReference type="InterPro" id="IPR003688">
    <property type="entry name" value="TraG/VirD4"/>
</dbReference>
<dbReference type="Proteomes" id="UP000004705">
    <property type="component" value="Chromosome"/>
</dbReference>
<keyword evidence="5 7" id="KW-1133">Transmembrane helix</keyword>
<proteinExistence type="inferred from homology"/>
<evidence type="ECO:0000256" key="2">
    <source>
        <dbReference type="ARBA" id="ARBA00008806"/>
    </source>
</evidence>
<organism evidence="9 10">
    <name type="scientific">Saccharomonospora azurea NA-128</name>
    <dbReference type="NCBI Taxonomy" id="882081"/>
    <lineage>
        <taxon>Bacteria</taxon>
        <taxon>Bacillati</taxon>
        <taxon>Actinomycetota</taxon>
        <taxon>Actinomycetes</taxon>
        <taxon>Pseudonocardiales</taxon>
        <taxon>Pseudonocardiaceae</taxon>
        <taxon>Saccharomonospora</taxon>
    </lineage>
</organism>
<dbReference type="InterPro" id="IPR051539">
    <property type="entry name" value="T4SS-coupling_protein"/>
</dbReference>
<evidence type="ECO:0000313" key="10">
    <source>
        <dbReference type="Proteomes" id="UP000004705"/>
    </source>
</evidence>
<reference evidence="9 10" key="1">
    <citation type="journal article" date="2012" name="Stand. Genomic Sci.">
        <title>Genome sequence of the soil bacterium Saccharomonospora azurea type strain (NA-128(T)).</title>
        <authorList>
            <person name="Klenk H.P."/>
            <person name="Held B."/>
            <person name="Lucas S."/>
            <person name="Lapidus A."/>
            <person name="Copeland A."/>
            <person name="Hammon N."/>
            <person name="Pitluck S."/>
            <person name="Goodwin L.A."/>
            <person name="Han C."/>
            <person name="Tapia R."/>
            <person name="Brambilla E.M."/>
            <person name="Potter G."/>
            <person name="Land M."/>
            <person name="Ivanova N."/>
            <person name="Rohde M."/>
            <person name="Goker M."/>
            <person name="Detter J.C."/>
            <person name="Kyrpides N.C."/>
            <person name="Woyke T."/>
        </authorList>
    </citation>
    <scope>NUCLEOTIDE SEQUENCE [LARGE SCALE GENOMIC DNA]</scope>
    <source>
        <strain evidence="9 10">NA-128</strain>
    </source>
</reference>
<feature type="domain" description="TraD/TraG TraM recognition site" evidence="8">
    <location>
        <begin position="434"/>
        <end position="552"/>
    </location>
</feature>
<dbReference type="PANTHER" id="PTHR37937:SF1">
    <property type="entry name" value="CONJUGATIVE TRANSFER: DNA TRANSPORT"/>
    <property type="match status" value="1"/>
</dbReference>
<evidence type="ECO:0000256" key="3">
    <source>
        <dbReference type="ARBA" id="ARBA00022475"/>
    </source>
</evidence>
<dbReference type="RefSeq" id="WP_005438353.1">
    <property type="nucleotide sequence ID" value="NZ_CM001466.1"/>
</dbReference>
<dbReference type="EMBL" id="CM001466">
    <property type="protein sequence ID" value="EHY87490.1"/>
    <property type="molecule type" value="Genomic_DNA"/>
</dbReference>
<dbReference type="InterPro" id="IPR032689">
    <property type="entry name" value="TraG-D_C"/>
</dbReference>
<feature type="transmembrane region" description="Helical" evidence="7">
    <location>
        <begin position="20"/>
        <end position="47"/>
    </location>
</feature>
<evidence type="ECO:0000313" key="9">
    <source>
        <dbReference type="EMBL" id="EHY87490.1"/>
    </source>
</evidence>
<comment type="subcellular location">
    <subcellularLocation>
        <location evidence="1">Cell membrane</location>
        <topology evidence="1">Multi-pass membrane protein</topology>
    </subcellularLocation>
</comment>
<evidence type="ECO:0000259" key="8">
    <source>
        <dbReference type="Pfam" id="PF12696"/>
    </source>
</evidence>
<name>H8G9A5_9PSEU</name>
<dbReference type="HOGENOM" id="CLU_029028_2_0_11"/>
<protein>
    <submittedName>
        <fullName evidence="9">Type IV secretory pathway, VirD4 component</fullName>
    </submittedName>
</protein>
<dbReference type="SUPFAM" id="SSF52540">
    <property type="entry name" value="P-loop containing nucleoside triphosphate hydrolases"/>
    <property type="match status" value="1"/>
</dbReference>
<evidence type="ECO:0000256" key="1">
    <source>
        <dbReference type="ARBA" id="ARBA00004651"/>
    </source>
</evidence>
<keyword evidence="3" id="KW-1003">Cell membrane</keyword>
<dbReference type="InterPro" id="IPR027417">
    <property type="entry name" value="P-loop_NTPase"/>
</dbReference>
<dbReference type="CDD" id="cd01127">
    <property type="entry name" value="TrwB_TraG_TraD_VirD4"/>
    <property type="match status" value="1"/>
</dbReference>
<dbReference type="Gene3D" id="3.40.50.300">
    <property type="entry name" value="P-loop containing nucleotide triphosphate hydrolases"/>
    <property type="match status" value="1"/>
</dbReference>
<sequence length="624" mass="66616">MTSPNTRQHASGAMPVMPWVIVAGMGLVFVVIAALWVAATVAAGAGFTPPDYGQVLSALKNDGVAGLIGPQGSRLLFYGTLSVQAVLVLAATVAVAVLVTRRRRPRNGLQAMVSRKAFADLQQPEMAKRAQGLRPSLAETKTSALSAREIGAALGDVSGATLFKSHEDVALVICGPRSNKTSAKVVPDIIAAPGPVVATSNKPDVWVLTAGLRNRVGPVWLFDPQRITYQPQGFWWNPLTGVRDVESAARLASYFMREVGGGSGSNDRADPFFTPAAAKTLRQLLLAAACSQHTLRDVVLWVATRAEEPAVYLHNAGFAAQAASLRSTLELPPETKGGIFEGVATALACLDSEELLRWVTPPATWENPPRGTKSVPELNLWELITTIGDQHPTLYLLSREGEGSGRPIVAAIVGELIDIAVKAASARGGRLDPPITLQLDECANIVRLPELPNWMSWFGSLGLMVTVVLQSREQGRSVWGKEGFDALWSAATIKTIGAGVQDADFTEDLSRLVGDHKVEETSTSYSAGGQSVSRSLRTERIMTAADIAALPRTRALLFTSGRRPALLTLHPWYAEPDEEKEQITTHAHQATAQVQQAAISALGPDNPVAAALMNERADAVGERR</sequence>
<dbReference type="AlphaFoldDB" id="H8G9A5"/>
<keyword evidence="10" id="KW-1185">Reference proteome</keyword>
<dbReference type="OrthoDB" id="226701at2"/>
<evidence type="ECO:0000256" key="5">
    <source>
        <dbReference type="ARBA" id="ARBA00022989"/>
    </source>
</evidence>
<dbReference type="PANTHER" id="PTHR37937">
    <property type="entry name" value="CONJUGATIVE TRANSFER: DNA TRANSPORT"/>
    <property type="match status" value="1"/>
</dbReference>